<evidence type="ECO:0000256" key="13">
    <source>
        <dbReference type="HAMAP-Rule" id="MF_01398"/>
    </source>
</evidence>
<dbReference type="Proteomes" id="UP000240638">
    <property type="component" value="Unassembled WGS sequence"/>
</dbReference>
<keyword evidence="3 13" id="KW-0138">CF(0)</keyword>
<evidence type="ECO:0000256" key="14">
    <source>
        <dbReference type="RuleBase" id="RU003848"/>
    </source>
</evidence>
<evidence type="ECO:0000256" key="1">
    <source>
        <dbReference type="ARBA" id="ARBA00005513"/>
    </source>
</evidence>
<proteinExistence type="inferred from homology"/>
<keyword evidence="7 13" id="KW-0406">Ion transport</keyword>
<dbReference type="RefSeq" id="WP_107152510.1">
    <property type="nucleotide sequence ID" value="NZ_PYUC01000010.1"/>
</dbReference>
<comment type="subunit">
    <text evidence="13">F-type ATPases have 2 components, F(1) - the catalytic core - and F(0) - the membrane proton channel. F(1) has five subunits: alpha(3), beta(3), gamma(1), delta(1), epsilon(1). F(0) has three main subunits: a(1), b(2) and c(10-14). The alpha and beta chains form an alternating ring which encloses part of the gamma chain. F(1) is attached to F(0) by a central stalk formed by the gamma and epsilon chains, while a peripheral stalk is formed by the delta and b chains.</text>
</comment>
<organism evidence="15 16">
    <name type="scientific">Trinickia symbiotica</name>
    <dbReference type="NCBI Taxonomy" id="863227"/>
    <lineage>
        <taxon>Bacteria</taxon>
        <taxon>Pseudomonadati</taxon>
        <taxon>Pseudomonadota</taxon>
        <taxon>Betaproteobacteria</taxon>
        <taxon>Burkholderiales</taxon>
        <taxon>Burkholderiaceae</taxon>
        <taxon>Trinickia</taxon>
    </lineage>
</organism>
<evidence type="ECO:0000256" key="2">
    <source>
        <dbReference type="ARBA" id="ARBA00022448"/>
    </source>
</evidence>
<evidence type="ECO:0000256" key="6">
    <source>
        <dbReference type="ARBA" id="ARBA00022989"/>
    </source>
</evidence>
<keyword evidence="9 13" id="KW-0066">ATP synthesis</keyword>
<feature type="transmembrane region" description="Helical" evidence="13">
    <location>
        <begin position="6"/>
        <end position="27"/>
    </location>
</feature>
<dbReference type="GO" id="GO:0046933">
    <property type="term" value="F:proton-transporting ATP synthase activity, rotational mechanism"/>
    <property type="evidence" value="ECO:0007669"/>
    <property type="project" value="UniProtKB-UniRule"/>
</dbReference>
<dbReference type="InterPro" id="IPR002146">
    <property type="entry name" value="ATP_synth_b/b'su_bac/chlpt"/>
</dbReference>
<dbReference type="HAMAP" id="MF_01398">
    <property type="entry name" value="ATP_synth_b_bprime"/>
    <property type="match status" value="1"/>
</dbReference>
<evidence type="ECO:0000256" key="9">
    <source>
        <dbReference type="ARBA" id="ARBA00023310"/>
    </source>
</evidence>
<keyword evidence="6 13" id="KW-1133">Transmembrane helix</keyword>
<comment type="function">
    <text evidence="11">Component of the F(0) channel, it forms part of the peripheral stalk, linking F(1) to F(0). The b'-subunit is a diverged and duplicated form of b found in plants and photosynthetic bacteria.</text>
</comment>
<comment type="function">
    <text evidence="10 13">F(1)F(0) ATP synthase produces ATP from ADP in the presence of a proton or sodium gradient. F-type ATPases consist of two structural domains, F(1) containing the extramembraneous catalytic core and F(0) containing the membrane proton channel, linked together by a central stalk and a peripheral stalk. During catalysis, ATP synthesis in the catalytic domain of F(1) is coupled via a rotary mechanism of the central stalk subunits to proton translocation.</text>
</comment>
<dbReference type="InterPro" id="IPR000711">
    <property type="entry name" value="ATPase_OSCP/dsu"/>
</dbReference>
<comment type="similarity">
    <text evidence="1 13 14">Belongs to the ATPase B chain family.</text>
</comment>
<protein>
    <recommendedName>
        <fullName evidence="13">ATP synthase subunit b</fullName>
    </recommendedName>
    <alternativeName>
        <fullName evidence="13">ATP synthase F(0) sector subunit b</fullName>
    </alternativeName>
    <alternativeName>
        <fullName evidence="13">ATPase subunit I</fullName>
    </alternativeName>
    <alternativeName>
        <fullName evidence="13">F-type ATPase subunit b</fullName>
        <shortName evidence="13">F-ATPase subunit b</shortName>
    </alternativeName>
</protein>
<evidence type="ECO:0000256" key="3">
    <source>
        <dbReference type="ARBA" id="ARBA00022547"/>
    </source>
</evidence>
<keyword evidence="2 13" id="KW-0813">Transport</keyword>
<dbReference type="AlphaFoldDB" id="A0A2T3XQX9"/>
<reference evidence="15 16" key="1">
    <citation type="submission" date="2018-03" db="EMBL/GenBank/DDBJ databases">
        <title>Whole genome analyses suggest that Burkholderia sensu lato contains two further novel genera in the rhizoxinica-symbiotica group Mycetohabitans gen. nov., and Trinickia gen. nov.: implications for the evolution of diazotrophy and nodulation in the Burkholderiaceae.</title>
        <authorList>
            <person name="Estrada De Los Santos P."/>
            <person name="Palmer M."/>
            <person name="Chavez-Ramirez B."/>
            <person name="Steenkamp E.T."/>
            <person name="Hirsch A.M."/>
            <person name="Manyaka P."/>
            <person name="Maluk M."/>
            <person name="Lafos M."/>
            <person name="Crook M."/>
            <person name="Gross E."/>
            <person name="Simon M.F."/>
            <person name="Bueno Dos Reis Junior F."/>
            <person name="Poole P.S."/>
            <person name="Venter S.N."/>
            <person name="James E.K."/>
        </authorList>
    </citation>
    <scope>NUCLEOTIDE SEQUENCE [LARGE SCALE GENOMIC DNA]</scope>
    <source>
        <strain evidence="15 16">JPY-366</strain>
    </source>
</reference>
<keyword evidence="5 13" id="KW-0375">Hydrogen ion transport</keyword>
<dbReference type="GO" id="GO:0045259">
    <property type="term" value="C:proton-transporting ATP synthase complex"/>
    <property type="evidence" value="ECO:0007669"/>
    <property type="project" value="UniProtKB-KW"/>
</dbReference>
<sequence length="249" mass="27112">MRIDWSTLALQTFNALLLVWLLARFLFRPIAEIVTKRQDAARKLLQDAQAIRVAAEAERKAAMQEAERLASGRNEALRRVQVDVEAERAALLASAREEVDALRQTATAEIEASRATRARSVGIRATRLAVDIAEKLLDRLPESARVDGFIDGLIDGIGHLPDEARAELGAGAAALRLTVARALSEREEQACRATLAACLARPVTLDVHIDPSLIAGVELDGSCLHVRNSFRHDIEQIEATLTNDDGADA</sequence>
<evidence type="ECO:0000256" key="7">
    <source>
        <dbReference type="ARBA" id="ARBA00023065"/>
    </source>
</evidence>
<dbReference type="CDD" id="cd06503">
    <property type="entry name" value="ATP-synt_Fo_b"/>
    <property type="match status" value="1"/>
</dbReference>
<evidence type="ECO:0000256" key="5">
    <source>
        <dbReference type="ARBA" id="ARBA00022781"/>
    </source>
</evidence>
<keyword evidence="13" id="KW-1003">Cell membrane</keyword>
<evidence type="ECO:0000256" key="11">
    <source>
        <dbReference type="ARBA" id="ARBA00025614"/>
    </source>
</evidence>
<dbReference type="Pfam" id="PF00213">
    <property type="entry name" value="OSCP"/>
    <property type="match status" value="1"/>
</dbReference>
<dbReference type="GO" id="GO:0005886">
    <property type="term" value="C:plasma membrane"/>
    <property type="evidence" value="ECO:0007669"/>
    <property type="project" value="UniProtKB-SubCell"/>
</dbReference>
<comment type="subcellular location">
    <subcellularLocation>
        <location evidence="13">Cell membrane</location>
        <topology evidence="13">Single-pass membrane protein</topology>
    </subcellularLocation>
    <subcellularLocation>
        <location evidence="12">Endomembrane system</location>
        <topology evidence="12">Single-pass membrane protein</topology>
    </subcellularLocation>
</comment>
<dbReference type="InterPro" id="IPR050059">
    <property type="entry name" value="ATP_synthase_B_chain"/>
</dbReference>
<dbReference type="Pfam" id="PF00430">
    <property type="entry name" value="ATP-synt_B"/>
    <property type="match status" value="1"/>
</dbReference>
<accession>A0A2T3XQX9</accession>
<dbReference type="PANTHER" id="PTHR33445">
    <property type="entry name" value="ATP SYNTHASE SUBUNIT B', CHLOROPLASTIC"/>
    <property type="match status" value="1"/>
</dbReference>
<keyword evidence="4 13" id="KW-0812">Transmembrane</keyword>
<evidence type="ECO:0000256" key="10">
    <source>
        <dbReference type="ARBA" id="ARBA00025198"/>
    </source>
</evidence>
<keyword evidence="8 13" id="KW-0472">Membrane</keyword>
<evidence type="ECO:0000313" key="15">
    <source>
        <dbReference type="EMBL" id="PTB18925.1"/>
    </source>
</evidence>
<evidence type="ECO:0000256" key="8">
    <source>
        <dbReference type="ARBA" id="ARBA00023136"/>
    </source>
</evidence>
<name>A0A2T3XQX9_9BURK</name>
<comment type="caution">
    <text evidence="15">The sequence shown here is derived from an EMBL/GenBank/DDBJ whole genome shotgun (WGS) entry which is preliminary data.</text>
</comment>
<dbReference type="EMBL" id="PYUC01000010">
    <property type="protein sequence ID" value="PTB18925.1"/>
    <property type="molecule type" value="Genomic_DNA"/>
</dbReference>
<dbReference type="GO" id="GO:0046961">
    <property type="term" value="F:proton-transporting ATPase activity, rotational mechanism"/>
    <property type="evidence" value="ECO:0007669"/>
    <property type="project" value="TreeGrafter"/>
</dbReference>
<evidence type="ECO:0000256" key="12">
    <source>
        <dbReference type="ARBA" id="ARBA00037847"/>
    </source>
</evidence>
<evidence type="ECO:0000256" key="4">
    <source>
        <dbReference type="ARBA" id="ARBA00022692"/>
    </source>
</evidence>
<dbReference type="PANTHER" id="PTHR33445:SF2">
    <property type="entry name" value="ATP SYNTHASE SUBUNIT B', CHLOROPLASTIC"/>
    <property type="match status" value="1"/>
</dbReference>
<evidence type="ECO:0000313" key="16">
    <source>
        <dbReference type="Proteomes" id="UP000240638"/>
    </source>
</evidence>
<gene>
    <name evidence="13" type="primary">atpF</name>
    <name evidence="15" type="ORF">C9I57_20765</name>
</gene>
<dbReference type="GO" id="GO:0012505">
    <property type="term" value="C:endomembrane system"/>
    <property type="evidence" value="ECO:0007669"/>
    <property type="project" value="UniProtKB-SubCell"/>
</dbReference>